<sequence length="60" mass="6401">MRPTILPVILERAKTAILDAQRATSGSGFDQLGPISLLAMFSSWLTASEGVREEDGLAVI</sequence>
<reference evidence="1" key="1">
    <citation type="submission" date="2012-11" db="EMBL/GenBank/DDBJ databases">
        <authorList>
            <person name="Butler M."/>
            <person name="Stockwell P."/>
            <person name="Black M."/>
            <person name="Day R."/>
            <person name="Zhao Z."/>
            <person name="Huang L."/>
            <person name="Lamont I."/>
            <person name="Poulter R."/>
        </authorList>
    </citation>
    <scope>NUCLEOTIDE SEQUENCE</scope>
    <source>
        <strain evidence="1">ICMP19455</strain>
    </source>
</reference>
<evidence type="ECO:0000313" key="1">
    <source>
        <dbReference type="EMBL" id="AGE82656.1"/>
    </source>
</evidence>
<reference evidence="1" key="2">
    <citation type="journal article" date="2013" name="PLoS ONE">
        <title>Pseudomonas syringae pv. actinidiae from Recent Outbreaks of Kiwifruit Bacterial Canker Belong to Different Clones that Originated in China.</title>
        <authorList>
            <person name="Butler M.I."/>
            <person name="Stockwell P.A."/>
            <person name="Black M.A."/>
            <person name="Day R.C."/>
            <person name="Lamont I.L."/>
            <person name="Poulter R.T.M."/>
        </authorList>
    </citation>
    <scope>NUCLEOTIDE SEQUENCE</scope>
    <source>
        <strain evidence="1">ICMP19455</strain>
    </source>
</reference>
<accession>M1JA52</accession>
<dbReference type="AlphaFoldDB" id="M1JA52"/>
<proteinExistence type="predicted"/>
<protein>
    <submittedName>
        <fullName evidence="1">Uncharacterized protein</fullName>
    </submittedName>
</protein>
<dbReference type="EMBL" id="KC148188">
    <property type="protein sequence ID" value="AGE82656.1"/>
    <property type="molecule type" value="Genomic_DNA"/>
</dbReference>
<organism evidence="1">
    <name type="scientific">Pseudomonas syringae pv. actinidiae</name>
    <dbReference type="NCBI Taxonomy" id="103796"/>
    <lineage>
        <taxon>Bacteria</taxon>
        <taxon>Pseudomonadati</taxon>
        <taxon>Pseudomonadota</taxon>
        <taxon>Gammaproteobacteria</taxon>
        <taxon>Pseudomonadales</taxon>
        <taxon>Pseudomonadaceae</taxon>
        <taxon>Pseudomonas</taxon>
        <taxon>Pseudomonas syringae</taxon>
    </lineage>
</organism>
<name>M1JA52_PSESF</name>